<protein>
    <submittedName>
        <fullName evidence="6">MBL fold metallo-hydrolase</fullName>
    </submittedName>
</protein>
<feature type="domain" description="Metallo-beta-lactamase" evidence="5">
    <location>
        <begin position="13"/>
        <end position="192"/>
    </location>
</feature>
<dbReference type="SMART" id="SM00849">
    <property type="entry name" value="Lactamase_B"/>
    <property type="match status" value="1"/>
</dbReference>
<organism evidence="6 7">
    <name type="scientific">Candidatus Scatoplasma merdavium</name>
    <dbReference type="NCBI Taxonomy" id="2840932"/>
    <lineage>
        <taxon>Bacteria</taxon>
        <taxon>Bacillati</taxon>
        <taxon>Bacillota</taxon>
        <taxon>Bacilli</taxon>
        <taxon>Bacillales</taxon>
        <taxon>Candidatus Scatoplasma</taxon>
    </lineage>
</organism>
<comment type="cofactor">
    <cofactor evidence="1">
        <name>Zn(2+)</name>
        <dbReference type="ChEBI" id="CHEBI:29105"/>
    </cofactor>
</comment>
<accession>A0A9D9D660</accession>
<dbReference type="PANTHER" id="PTHR46233">
    <property type="entry name" value="HYDROXYACYLGLUTATHIONE HYDROLASE GLOC"/>
    <property type="match status" value="1"/>
</dbReference>
<comment type="caution">
    <text evidence="6">The sequence shown here is derived from an EMBL/GenBank/DDBJ whole genome shotgun (WGS) entry which is preliminary data.</text>
</comment>
<sequence length="210" mass="23627">MIKAFVFDNKEFAANTYVIGKKGEKCVVVDLGSTSSEVSDFVRRNFEGVSAILLTHGHYDHVRGVSKFIKAMKKDVPVYIHKDDEEMLLSDELNRAVFHGEKVAFDFKLNLVNDGDVLDFNGEHFKVIHTPFHTRGSSCFLLEEDNAIFTGDTLFKNGIGRFDFANSEPDKVHSSLMKLVNLADTLVCYPGHGEITTLKAEKENNPYFRG</sequence>
<dbReference type="InterPro" id="IPR001279">
    <property type="entry name" value="Metallo-B-lactamas"/>
</dbReference>
<evidence type="ECO:0000313" key="7">
    <source>
        <dbReference type="Proteomes" id="UP000823629"/>
    </source>
</evidence>
<keyword evidence="4" id="KW-0862">Zinc</keyword>
<dbReference type="SUPFAM" id="SSF56281">
    <property type="entry name" value="Metallo-hydrolase/oxidoreductase"/>
    <property type="match status" value="1"/>
</dbReference>
<reference evidence="6" key="2">
    <citation type="journal article" date="2021" name="PeerJ">
        <title>Extensive microbial diversity within the chicken gut microbiome revealed by metagenomics and culture.</title>
        <authorList>
            <person name="Gilroy R."/>
            <person name="Ravi A."/>
            <person name="Getino M."/>
            <person name="Pursley I."/>
            <person name="Horton D.L."/>
            <person name="Alikhan N.F."/>
            <person name="Baker D."/>
            <person name="Gharbi K."/>
            <person name="Hall N."/>
            <person name="Watson M."/>
            <person name="Adriaenssens E.M."/>
            <person name="Foster-Nyarko E."/>
            <person name="Jarju S."/>
            <person name="Secka A."/>
            <person name="Antonio M."/>
            <person name="Oren A."/>
            <person name="Chaudhuri R.R."/>
            <person name="La Ragione R."/>
            <person name="Hildebrand F."/>
            <person name="Pallen M.J."/>
        </authorList>
    </citation>
    <scope>NUCLEOTIDE SEQUENCE</scope>
    <source>
        <strain evidence="6">1748</strain>
    </source>
</reference>
<dbReference type="InterPro" id="IPR051453">
    <property type="entry name" value="MBL_Glyoxalase_II"/>
</dbReference>
<evidence type="ECO:0000256" key="3">
    <source>
        <dbReference type="ARBA" id="ARBA00022801"/>
    </source>
</evidence>
<evidence type="ECO:0000256" key="1">
    <source>
        <dbReference type="ARBA" id="ARBA00001947"/>
    </source>
</evidence>
<dbReference type="GO" id="GO:0016787">
    <property type="term" value="F:hydrolase activity"/>
    <property type="evidence" value="ECO:0007669"/>
    <property type="project" value="UniProtKB-KW"/>
</dbReference>
<keyword evidence="2" id="KW-0479">Metal-binding</keyword>
<evidence type="ECO:0000313" key="6">
    <source>
        <dbReference type="EMBL" id="MBO8414289.1"/>
    </source>
</evidence>
<gene>
    <name evidence="6" type="ORF">IAC78_02280</name>
</gene>
<evidence type="ECO:0000256" key="4">
    <source>
        <dbReference type="ARBA" id="ARBA00022833"/>
    </source>
</evidence>
<proteinExistence type="predicted"/>
<dbReference type="GO" id="GO:0046872">
    <property type="term" value="F:metal ion binding"/>
    <property type="evidence" value="ECO:0007669"/>
    <property type="project" value="UniProtKB-KW"/>
</dbReference>
<dbReference type="PANTHER" id="PTHR46233:SF3">
    <property type="entry name" value="HYDROXYACYLGLUTATHIONE HYDROLASE GLOC"/>
    <property type="match status" value="1"/>
</dbReference>
<evidence type="ECO:0000256" key="2">
    <source>
        <dbReference type="ARBA" id="ARBA00022723"/>
    </source>
</evidence>
<name>A0A9D9D660_9BACL</name>
<dbReference type="Pfam" id="PF00753">
    <property type="entry name" value="Lactamase_B"/>
    <property type="match status" value="1"/>
</dbReference>
<dbReference type="AlphaFoldDB" id="A0A9D9D660"/>
<dbReference type="CDD" id="cd06262">
    <property type="entry name" value="metallo-hydrolase-like_MBL-fold"/>
    <property type="match status" value="1"/>
</dbReference>
<dbReference type="Proteomes" id="UP000823629">
    <property type="component" value="Unassembled WGS sequence"/>
</dbReference>
<dbReference type="Gene3D" id="3.60.15.10">
    <property type="entry name" value="Ribonuclease Z/Hydroxyacylglutathione hydrolase-like"/>
    <property type="match status" value="1"/>
</dbReference>
<dbReference type="EMBL" id="JADING010000063">
    <property type="protein sequence ID" value="MBO8414289.1"/>
    <property type="molecule type" value="Genomic_DNA"/>
</dbReference>
<evidence type="ECO:0000259" key="5">
    <source>
        <dbReference type="SMART" id="SM00849"/>
    </source>
</evidence>
<reference evidence="6" key="1">
    <citation type="submission" date="2020-10" db="EMBL/GenBank/DDBJ databases">
        <authorList>
            <person name="Gilroy R."/>
        </authorList>
    </citation>
    <scope>NUCLEOTIDE SEQUENCE</scope>
    <source>
        <strain evidence="6">1748</strain>
    </source>
</reference>
<dbReference type="InterPro" id="IPR036866">
    <property type="entry name" value="RibonucZ/Hydroxyglut_hydro"/>
</dbReference>
<keyword evidence="3" id="KW-0378">Hydrolase</keyword>